<reference evidence="1 2" key="1">
    <citation type="submission" date="2014-04" db="EMBL/GenBank/DDBJ databases">
        <authorList>
            <consortium name="DOE Joint Genome Institute"/>
            <person name="Kuo A."/>
            <person name="Tarkka M."/>
            <person name="Buscot F."/>
            <person name="Kohler A."/>
            <person name="Nagy L.G."/>
            <person name="Floudas D."/>
            <person name="Copeland A."/>
            <person name="Barry K.W."/>
            <person name="Cichocki N."/>
            <person name="Veneault-Fourrey C."/>
            <person name="LaButti K."/>
            <person name="Lindquist E.A."/>
            <person name="Lipzen A."/>
            <person name="Lundell T."/>
            <person name="Morin E."/>
            <person name="Murat C."/>
            <person name="Sun H."/>
            <person name="Tunlid A."/>
            <person name="Henrissat B."/>
            <person name="Grigoriev I.V."/>
            <person name="Hibbett D.S."/>
            <person name="Martin F."/>
            <person name="Nordberg H.P."/>
            <person name="Cantor M.N."/>
            <person name="Hua S.X."/>
        </authorList>
    </citation>
    <scope>NUCLEOTIDE SEQUENCE [LARGE SCALE GENOMIC DNA]</scope>
    <source>
        <strain evidence="1 2">F 1598</strain>
    </source>
</reference>
<evidence type="ECO:0000313" key="1">
    <source>
        <dbReference type="EMBL" id="KIM78516.1"/>
    </source>
</evidence>
<dbReference type="HOGENOM" id="CLU_1587144_0_0_1"/>
<name>A0A0C3FEZ9_PILCF</name>
<dbReference type="AlphaFoldDB" id="A0A0C3FEZ9"/>
<dbReference type="Proteomes" id="UP000054166">
    <property type="component" value="Unassembled WGS sequence"/>
</dbReference>
<keyword evidence="2" id="KW-1185">Reference proteome</keyword>
<evidence type="ECO:0000313" key="2">
    <source>
        <dbReference type="Proteomes" id="UP000054166"/>
    </source>
</evidence>
<accession>A0A0C3FEZ9</accession>
<proteinExistence type="predicted"/>
<protein>
    <submittedName>
        <fullName evidence="1">Uncharacterized protein</fullName>
    </submittedName>
</protein>
<organism evidence="1 2">
    <name type="scientific">Piloderma croceum (strain F 1598)</name>
    <dbReference type="NCBI Taxonomy" id="765440"/>
    <lineage>
        <taxon>Eukaryota</taxon>
        <taxon>Fungi</taxon>
        <taxon>Dikarya</taxon>
        <taxon>Basidiomycota</taxon>
        <taxon>Agaricomycotina</taxon>
        <taxon>Agaricomycetes</taxon>
        <taxon>Agaricomycetidae</taxon>
        <taxon>Atheliales</taxon>
        <taxon>Atheliaceae</taxon>
        <taxon>Piloderma</taxon>
    </lineage>
</organism>
<dbReference type="EMBL" id="KN833016">
    <property type="protein sequence ID" value="KIM78516.1"/>
    <property type="molecule type" value="Genomic_DNA"/>
</dbReference>
<sequence length="168" mass="18936">MSIRKPLNSTTTSPSSVTPLFNDAKIWTSLLSRSKNLWRCLTRGKTKPLSGLSNKLRVILKKFSRNWCLPAEADLSSNGELTRTTMKLTRSTTPNKAQSTIILVSRSRCLSTPKLTKVFGYNSYLAVKSHWSHLLLFLQSRNVTPLRSTCSTRLTPTWMLNIAQLLLP</sequence>
<dbReference type="InParanoid" id="A0A0C3FEZ9"/>
<gene>
    <name evidence="1" type="ORF">PILCRDRAFT_591897</name>
</gene>
<reference evidence="2" key="2">
    <citation type="submission" date="2015-01" db="EMBL/GenBank/DDBJ databases">
        <title>Evolutionary Origins and Diversification of the Mycorrhizal Mutualists.</title>
        <authorList>
            <consortium name="DOE Joint Genome Institute"/>
            <consortium name="Mycorrhizal Genomics Consortium"/>
            <person name="Kohler A."/>
            <person name="Kuo A."/>
            <person name="Nagy L.G."/>
            <person name="Floudas D."/>
            <person name="Copeland A."/>
            <person name="Barry K.W."/>
            <person name="Cichocki N."/>
            <person name="Veneault-Fourrey C."/>
            <person name="LaButti K."/>
            <person name="Lindquist E.A."/>
            <person name="Lipzen A."/>
            <person name="Lundell T."/>
            <person name="Morin E."/>
            <person name="Murat C."/>
            <person name="Riley R."/>
            <person name="Ohm R."/>
            <person name="Sun H."/>
            <person name="Tunlid A."/>
            <person name="Henrissat B."/>
            <person name="Grigoriev I.V."/>
            <person name="Hibbett D.S."/>
            <person name="Martin F."/>
        </authorList>
    </citation>
    <scope>NUCLEOTIDE SEQUENCE [LARGE SCALE GENOMIC DNA]</scope>
    <source>
        <strain evidence="2">F 1598</strain>
    </source>
</reference>